<dbReference type="NCBIfam" id="TIGR01488">
    <property type="entry name" value="HAD-SF-IB"/>
    <property type="match status" value="1"/>
</dbReference>
<evidence type="ECO:0000256" key="1">
    <source>
        <dbReference type="ARBA" id="ARBA00022723"/>
    </source>
</evidence>
<dbReference type="STRING" id="1325564.NSJP_1316"/>
<dbReference type="EMBL" id="LT828648">
    <property type="protein sequence ID" value="SLM47488.1"/>
    <property type="molecule type" value="Genomic_DNA"/>
</dbReference>
<sequence>MTPAHMLSRPRTGTQVAAFFDLDNTLLPGEASEVRFFRSLWRRKVVGWPELKASAGWLIRHLPALSLQPLRERKLYLAGKPAQVIEPLGEEFCREELCPVVAADGMSRMEEHRRAGHRIVLITGSLDFLVQPIAEALRVDQSIAAVLEEADGLYTGRLVAPLPYGEEKRVLIQRLAAELDLDLASCFAYGDSPGDLEILKSVGHPMVVNPIRGMGTLAVQYHWPVVRWR</sequence>
<dbReference type="NCBIfam" id="TIGR01490">
    <property type="entry name" value="HAD-SF-IB-hyp1"/>
    <property type="match status" value="1"/>
</dbReference>
<dbReference type="InterPro" id="IPR050582">
    <property type="entry name" value="HAD-like_SerB"/>
</dbReference>
<proteinExistence type="predicted"/>
<dbReference type="InterPro" id="IPR006385">
    <property type="entry name" value="HAD_hydro_SerB1"/>
</dbReference>
<dbReference type="OrthoDB" id="9784466at2"/>
<accession>A0A1W1I3A9</accession>
<dbReference type="Proteomes" id="UP000192042">
    <property type="component" value="Chromosome I"/>
</dbReference>
<keyword evidence="5" id="KW-1185">Reference proteome</keyword>
<dbReference type="Pfam" id="PF12710">
    <property type="entry name" value="HAD"/>
    <property type="match status" value="1"/>
</dbReference>
<dbReference type="InterPro" id="IPR023214">
    <property type="entry name" value="HAD_sf"/>
</dbReference>
<dbReference type="Gene3D" id="3.40.50.1000">
    <property type="entry name" value="HAD superfamily/HAD-like"/>
    <property type="match status" value="1"/>
</dbReference>
<dbReference type="CDD" id="cd02612">
    <property type="entry name" value="HAD_PGPPase"/>
    <property type="match status" value="1"/>
</dbReference>
<dbReference type="PANTHER" id="PTHR43344">
    <property type="entry name" value="PHOSPHOSERINE PHOSPHATASE"/>
    <property type="match status" value="1"/>
</dbReference>
<dbReference type="RefSeq" id="WP_080886008.1">
    <property type="nucleotide sequence ID" value="NZ_LT828648.1"/>
</dbReference>
<protein>
    <submittedName>
        <fullName evidence="4">Putative Haloacid dehalogenase superfamily hydrolase, subfamily IB, PSPase-like</fullName>
    </submittedName>
</protein>
<dbReference type="AlphaFoldDB" id="A0A1W1I3A9"/>
<gene>
    <name evidence="4" type="ORF">NSJP_1316</name>
</gene>
<keyword evidence="1" id="KW-0479">Metal-binding</keyword>
<dbReference type="InterPro" id="IPR036412">
    <property type="entry name" value="HAD-like_sf"/>
</dbReference>
<evidence type="ECO:0000256" key="3">
    <source>
        <dbReference type="ARBA" id="ARBA00022842"/>
    </source>
</evidence>
<dbReference type="Gene3D" id="1.20.1440.100">
    <property type="entry name" value="SG protein - dephosphorylation function"/>
    <property type="match status" value="1"/>
</dbReference>
<keyword evidence="2 4" id="KW-0378">Hydrolase</keyword>
<reference evidence="4 5" key="1">
    <citation type="submission" date="2017-03" db="EMBL/GenBank/DDBJ databases">
        <authorList>
            <person name="Afonso C.L."/>
            <person name="Miller P.J."/>
            <person name="Scott M.A."/>
            <person name="Spackman E."/>
            <person name="Goraichik I."/>
            <person name="Dimitrov K.M."/>
            <person name="Suarez D.L."/>
            <person name="Swayne D.E."/>
        </authorList>
    </citation>
    <scope>NUCLEOTIDE SEQUENCE [LARGE SCALE GENOMIC DNA]</scope>
    <source>
        <strain evidence="4">Genome sequencing of Nitrospira japonica strain NJ11</strain>
    </source>
</reference>
<keyword evidence="3" id="KW-0460">Magnesium</keyword>
<dbReference type="GO" id="GO:0046872">
    <property type="term" value="F:metal ion binding"/>
    <property type="evidence" value="ECO:0007669"/>
    <property type="project" value="UniProtKB-KW"/>
</dbReference>
<evidence type="ECO:0000256" key="2">
    <source>
        <dbReference type="ARBA" id="ARBA00022801"/>
    </source>
</evidence>
<dbReference type="KEGG" id="nja:NSJP_1316"/>
<name>A0A1W1I3A9_9BACT</name>
<dbReference type="PANTHER" id="PTHR43344:SF13">
    <property type="entry name" value="PHOSPHATASE RV3661-RELATED"/>
    <property type="match status" value="1"/>
</dbReference>
<evidence type="ECO:0000313" key="5">
    <source>
        <dbReference type="Proteomes" id="UP000192042"/>
    </source>
</evidence>
<evidence type="ECO:0000313" key="4">
    <source>
        <dbReference type="EMBL" id="SLM47488.1"/>
    </source>
</evidence>
<dbReference type="SUPFAM" id="SSF56784">
    <property type="entry name" value="HAD-like"/>
    <property type="match status" value="1"/>
</dbReference>
<dbReference type="GO" id="GO:0016787">
    <property type="term" value="F:hydrolase activity"/>
    <property type="evidence" value="ECO:0007669"/>
    <property type="project" value="UniProtKB-KW"/>
</dbReference>
<organism evidence="4 5">
    <name type="scientific">Nitrospira japonica</name>
    <dbReference type="NCBI Taxonomy" id="1325564"/>
    <lineage>
        <taxon>Bacteria</taxon>
        <taxon>Pseudomonadati</taxon>
        <taxon>Nitrospirota</taxon>
        <taxon>Nitrospiria</taxon>
        <taxon>Nitrospirales</taxon>
        <taxon>Nitrospiraceae</taxon>
        <taxon>Nitrospira</taxon>
    </lineage>
</organism>